<dbReference type="AlphaFoldDB" id="A0A437Q3Z1"/>
<name>A0A437Q3Z1_9GAMM</name>
<keyword evidence="1" id="KW-1133">Transmembrane helix</keyword>
<comment type="caution">
    <text evidence="2">The sequence shown here is derived from an EMBL/GenBank/DDBJ whole genome shotgun (WGS) entry which is preliminary data.</text>
</comment>
<sequence length="404" mass="43274">MSFVFFESQPKSFWGVLLSNGFRPLFLCVGLAGLLLIALWIPLFAGHITLPLGMSSILWHAHEMLFGFVGAAMGGFLLAAVSKWTGRFPVSGGALALLVVLWMSGRIVMLLSGTLPAWLVATVDVSYGLCLAALVGREIIASGNRRNYKVIVLLLVFAALKVVFHCAVALPEWDPNIAIRGAVMQICMMLSLIGGRITPAFTRNYLMKQNPALTLAPAAFGRLDIAATLTLLAAALSWIALPTAVFSAYLLMVAGLLQIMRLVRWKGWLALDEPLLWILHLGFVWLGLGLVLLGAGVLDSSLGSVGFHGLGIGAMASMILGVASRAALGHTQRPLVAGKLMTVAFMLLSGAAVLRILVSLLAASLYWPLLYGAALLWLAGMLLFCIRYVPILVKPAPSWRYPGA</sequence>
<evidence type="ECO:0000313" key="2">
    <source>
        <dbReference type="EMBL" id="RVU29248.1"/>
    </source>
</evidence>
<evidence type="ECO:0000256" key="1">
    <source>
        <dbReference type="SAM" id="Phobius"/>
    </source>
</evidence>
<accession>A0A437Q3Z1</accession>
<proteinExistence type="predicted"/>
<feature type="transmembrane region" description="Helical" evidence="1">
    <location>
        <begin position="88"/>
        <end position="109"/>
    </location>
</feature>
<dbReference type="RefSeq" id="WP_127696023.1">
    <property type="nucleotide sequence ID" value="NZ_SACQ01000012.1"/>
</dbReference>
<keyword evidence="3" id="KW-1185">Reference proteome</keyword>
<dbReference type="Proteomes" id="UP000282818">
    <property type="component" value="Unassembled WGS sequence"/>
</dbReference>
<reference evidence="2 3" key="1">
    <citation type="submission" date="2019-01" db="EMBL/GenBank/DDBJ databases">
        <authorList>
            <person name="Chen W.-M."/>
        </authorList>
    </citation>
    <scope>NUCLEOTIDE SEQUENCE [LARGE SCALE GENOMIC DNA]</scope>
    <source>
        <strain evidence="2 3">HPM-16</strain>
    </source>
</reference>
<feature type="transmembrane region" description="Helical" evidence="1">
    <location>
        <begin position="115"/>
        <end position="136"/>
    </location>
</feature>
<organism evidence="2 3">
    <name type="scientific">Neptunomonas marina</name>
    <dbReference type="NCBI Taxonomy" id="1815562"/>
    <lineage>
        <taxon>Bacteria</taxon>
        <taxon>Pseudomonadati</taxon>
        <taxon>Pseudomonadota</taxon>
        <taxon>Gammaproteobacteria</taxon>
        <taxon>Oceanospirillales</taxon>
        <taxon>Oceanospirillaceae</taxon>
        <taxon>Neptunomonas</taxon>
    </lineage>
</organism>
<gene>
    <name evidence="2" type="ORF">EOE65_17195</name>
</gene>
<dbReference type="InterPro" id="IPR010266">
    <property type="entry name" value="NnrS"/>
</dbReference>
<dbReference type="EMBL" id="SACQ01000012">
    <property type="protein sequence ID" value="RVU29248.1"/>
    <property type="molecule type" value="Genomic_DNA"/>
</dbReference>
<protein>
    <submittedName>
        <fullName evidence="2">NnrS family protein</fullName>
    </submittedName>
</protein>
<dbReference type="Pfam" id="PF05940">
    <property type="entry name" value="NnrS"/>
    <property type="match status" value="1"/>
</dbReference>
<feature type="transmembrane region" description="Helical" evidence="1">
    <location>
        <begin position="64"/>
        <end position="81"/>
    </location>
</feature>
<keyword evidence="1" id="KW-0472">Membrane</keyword>
<feature type="transmembrane region" description="Helical" evidence="1">
    <location>
        <begin position="369"/>
        <end position="390"/>
    </location>
</feature>
<keyword evidence="1" id="KW-0812">Transmembrane</keyword>
<feature type="transmembrane region" description="Helical" evidence="1">
    <location>
        <begin position="275"/>
        <end position="298"/>
    </location>
</feature>
<feature type="transmembrane region" description="Helical" evidence="1">
    <location>
        <begin position="177"/>
        <end position="198"/>
    </location>
</feature>
<feature type="transmembrane region" description="Helical" evidence="1">
    <location>
        <begin position="148"/>
        <end position="171"/>
    </location>
</feature>
<feature type="transmembrane region" description="Helical" evidence="1">
    <location>
        <begin position="340"/>
        <end position="363"/>
    </location>
</feature>
<evidence type="ECO:0000313" key="3">
    <source>
        <dbReference type="Proteomes" id="UP000282818"/>
    </source>
</evidence>
<feature type="transmembrane region" description="Helical" evidence="1">
    <location>
        <begin position="310"/>
        <end position="328"/>
    </location>
</feature>
<feature type="transmembrane region" description="Helical" evidence="1">
    <location>
        <begin position="21"/>
        <end position="44"/>
    </location>
</feature>